<protein>
    <submittedName>
        <fullName evidence="1">Uncharacterized protein</fullName>
    </submittedName>
</protein>
<gene>
    <name evidence="1" type="ORF">METZ01_LOCUS213198</name>
</gene>
<name>A0A382FDH1_9ZZZZ</name>
<proteinExistence type="predicted"/>
<reference evidence="1" key="1">
    <citation type="submission" date="2018-05" db="EMBL/GenBank/DDBJ databases">
        <authorList>
            <person name="Lanie J.A."/>
            <person name="Ng W.-L."/>
            <person name="Kazmierczak K.M."/>
            <person name="Andrzejewski T.M."/>
            <person name="Davidsen T.M."/>
            <person name="Wayne K.J."/>
            <person name="Tettelin H."/>
            <person name="Glass J.I."/>
            <person name="Rusch D."/>
            <person name="Podicherti R."/>
            <person name="Tsui H.-C.T."/>
            <person name="Winkler M.E."/>
        </authorList>
    </citation>
    <scope>NUCLEOTIDE SEQUENCE</scope>
</reference>
<accession>A0A382FDH1</accession>
<sequence>MKLFSFAFKFTPLCLFAVSFALQAELPPFVYDEMKRNAPEVFNVQIVEAPKAKAVVRGKRQQITYEAKVLRVIRTKSRIKSGGAIVIRSYHYAFGPG</sequence>
<dbReference type="EMBL" id="UINC01049054">
    <property type="protein sequence ID" value="SVB60344.1"/>
    <property type="molecule type" value="Genomic_DNA"/>
</dbReference>
<organism evidence="1">
    <name type="scientific">marine metagenome</name>
    <dbReference type="NCBI Taxonomy" id="408172"/>
    <lineage>
        <taxon>unclassified sequences</taxon>
        <taxon>metagenomes</taxon>
        <taxon>ecological metagenomes</taxon>
    </lineage>
</organism>
<dbReference type="AlphaFoldDB" id="A0A382FDH1"/>
<evidence type="ECO:0000313" key="1">
    <source>
        <dbReference type="EMBL" id="SVB60344.1"/>
    </source>
</evidence>
<feature type="non-terminal residue" evidence="1">
    <location>
        <position position="97"/>
    </location>
</feature>